<feature type="transmembrane region" description="Helical" evidence="4">
    <location>
        <begin position="153"/>
        <end position="176"/>
    </location>
</feature>
<feature type="transmembrane region" description="Helical" evidence="4">
    <location>
        <begin position="84"/>
        <end position="106"/>
    </location>
</feature>
<dbReference type="EMBL" id="CP002376">
    <property type="protein sequence ID" value="AEZ59900.1"/>
    <property type="molecule type" value="Genomic_DNA"/>
</dbReference>
<evidence type="ECO:0000313" key="6">
    <source>
        <dbReference type="EMBL" id="AEZ59900.1"/>
    </source>
</evidence>
<feature type="transmembrane region" description="Helical" evidence="4">
    <location>
        <begin position="234"/>
        <end position="259"/>
    </location>
</feature>
<evidence type="ECO:0000256" key="2">
    <source>
        <dbReference type="PROSITE-ProRule" id="PRU00284"/>
    </source>
</evidence>
<dbReference type="PROSITE" id="PS50111">
    <property type="entry name" value="CHEMOTAXIS_TRANSDUC_2"/>
    <property type="match status" value="1"/>
</dbReference>
<dbReference type="GO" id="GO:0007165">
    <property type="term" value="P:signal transduction"/>
    <property type="evidence" value="ECO:0007669"/>
    <property type="project" value="UniProtKB-KW"/>
</dbReference>
<feature type="domain" description="Methyl-accepting transducer" evidence="5">
    <location>
        <begin position="330"/>
        <end position="580"/>
    </location>
</feature>
<keyword evidence="1 2" id="KW-0807">Transducer</keyword>
<dbReference type="InterPro" id="IPR004089">
    <property type="entry name" value="MCPsignal_dom"/>
</dbReference>
<dbReference type="SMART" id="SM00283">
    <property type="entry name" value="MA"/>
    <property type="match status" value="1"/>
</dbReference>
<evidence type="ECO:0000256" key="4">
    <source>
        <dbReference type="SAM" id="Phobius"/>
    </source>
</evidence>
<feature type="coiled-coil region" evidence="3">
    <location>
        <begin position="324"/>
        <end position="351"/>
    </location>
</feature>
<dbReference type="PANTHER" id="PTHR32089:SF112">
    <property type="entry name" value="LYSOZYME-LIKE PROTEIN-RELATED"/>
    <property type="match status" value="1"/>
</dbReference>
<keyword evidence="3" id="KW-0175">Coiled coil</keyword>
<dbReference type="AlphaFoldDB" id="A0AAU8PIP8"/>
<protein>
    <submittedName>
        <fullName evidence="6">Methyl-accepting chemotaxis protein</fullName>
    </submittedName>
</protein>
<keyword evidence="4" id="KW-0812">Transmembrane</keyword>
<reference evidence="7" key="1">
    <citation type="journal article" date="2012" name="PLoS Negl. Trop. Dis.">
        <title>Whole genome sequences of three Treponema pallidum ssp. pertenue strains: yaws and syphilis treponemes differ in less than 0.2% of the genome sequence.</title>
        <authorList>
            <person name="Cejkova D."/>
            <person name="Zobanikova M."/>
            <person name="Chen L."/>
            <person name="Pospisilova P."/>
            <person name="Strouhal M."/>
            <person name="Qin X."/>
            <person name="Mikalova L."/>
            <person name="Norris S.J."/>
            <person name="Muzny D.M."/>
            <person name="Gibbs R.A."/>
            <person name="Fulton L.L."/>
            <person name="Sodergren E."/>
            <person name="Weinstock G.M."/>
            <person name="Smajs D."/>
        </authorList>
    </citation>
    <scope>NUCLEOTIDE SEQUENCE [LARGE SCALE GENOMIC DNA]</scope>
    <source>
        <strain evidence="7">Gauthier</strain>
    </source>
</reference>
<proteinExistence type="predicted"/>
<accession>A0AAU8PIP8</accession>
<keyword evidence="4" id="KW-0472">Membrane</keyword>
<dbReference type="PANTHER" id="PTHR32089">
    <property type="entry name" value="METHYL-ACCEPTING CHEMOTAXIS PROTEIN MCPB"/>
    <property type="match status" value="1"/>
</dbReference>
<dbReference type="KEGG" id="tpg:TPEGAU_0639"/>
<dbReference type="Proteomes" id="UP000008192">
    <property type="component" value="Chromosome"/>
</dbReference>
<evidence type="ECO:0000256" key="3">
    <source>
        <dbReference type="SAM" id="Coils"/>
    </source>
</evidence>
<gene>
    <name evidence="6" type="primary">mcp3</name>
    <name evidence="6" type="ordered locus">TPEGAU_0639</name>
</gene>
<feature type="transmembrane region" description="Helical" evidence="4">
    <location>
        <begin position="197"/>
        <end position="222"/>
    </location>
</feature>
<dbReference type="RefSeq" id="WP_014342744.1">
    <property type="nucleotide sequence ID" value="NC_016843.1"/>
</dbReference>
<name>A0AAU8PIP8_TREPG</name>
<sequence>MLPPSGEGLCALDRPSLRCYRARSCELMPEGATMYAGTYSTPPISVLLRELVLSCCWVPLLFLSASAAGFFGDGQFVELLLSPASVLYLLCLFPLLHYRALCAAFIRGEDEARFSKRVNSYGRTALHASVLLSCFVPFVSILARSPFETGPQMAVYVMLSAGGCLLFAPALHFLLTRPLERWAAFLPLRESSVRANWTRMLLTIAIALFVATLLLVSAPLLVRTDSQNITPAELLTMAGTFGLCASAVSCMEFLLCAYLTSREITRLRVLAECIGTGDYTCADVPRETRTSIGLLARSLSSLRDKDRAFFSRFLQLTQSSSAIAHTAETDIAHLEEAARTTNEEIDHINENVTAQTATISSSKEIVGTMVEGVGRLNASVEAESETVTRSITLVEQMVEKIYSIEKIIESNDARVGRLREETNRAGNLTNRSLELTQNISKSSKALLQASLVIRKIASQTTLLAMNAAIEAAHAGQDGRGFAVVADEIRKLAEESNEQGKIISSVLVQLTEKIEHIAQQAESLSKQFSNLFVLAEEVKQRESTVMHAMEEQSSGGEYIRRSMEAITGNRRRIRGGISLMLKDGELVLKDMNELAHNTGGITVAMHDMAASTSRILDAVTSVKIIASENKNAMDMLTNQLTQLRL</sequence>
<dbReference type="GO" id="GO:0016020">
    <property type="term" value="C:membrane"/>
    <property type="evidence" value="ECO:0007669"/>
    <property type="project" value="InterPro"/>
</dbReference>
<evidence type="ECO:0000256" key="1">
    <source>
        <dbReference type="ARBA" id="ARBA00023224"/>
    </source>
</evidence>
<dbReference type="Pfam" id="PF00015">
    <property type="entry name" value="MCPsignal"/>
    <property type="match status" value="1"/>
</dbReference>
<evidence type="ECO:0000259" key="5">
    <source>
        <dbReference type="PROSITE" id="PS50111"/>
    </source>
</evidence>
<dbReference type="Gene3D" id="1.10.287.950">
    <property type="entry name" value="Methyl-accepting chemotaxis protein"/>
    <property type="match status" value="1"/>
</dbReference>
<keyword evidence="4" id="KW-1133">Transmembrane helix</keyword>
<feature type="transmembrane region" description="Helical" evidence="4">
    <location>
        <begin position="126"/>
        <end position="147"/>
    </location>
</feature>
<dbReference type="SUPFAM" id="SSF58104">
    <property type="entry name" value="Methyl-accepting chemotaxis protein (MCP) signaling domain"/>
    <property type="match status" value="1"/>
</dbReference>
<organism evidence="6 7">
    <name type="scientific">Treponema pallidum subsp. pertenue (strain Gauthier)</name>
    <dbReference type="NCBI Taxonomy" id="491080"/>
    <lineage>
        <taxon>Bacteria</taxon>
        <taxon>Pseudomonadati</taxon>
        <taxon>Spirochaetota</taxon>
        <taxon>Spirochaetia</taxon>
        <taxon>Spirochaetales</taxon>
        <taxon>Treponemataceae</taxon>
        <taxon>Treponema</taxon>
    </lineage>
</organism>
<evidence type="ECO:0000313" key="7">
    <source>
        <dbReference type="Proteomes" id="UP000008192"/>
    </source>
</evidence>